<evidence type="ECO:0000313" key="1">
    <source>
        <dbReference type="EMBL" id="MBB4141875.1"/>
    </source>
</evidence>
<sequence>MSTVAPIGNRENVADALASMTQDNENWLKLMMENPSSDDVLLDGLHLYLDRAAAGRFLNTLKLQKTGEWIGGTAPARIQIRLSEAAKSSQHPAFTAFREGYNKSGGLQRAYPAAKI</sequence>
<dbReference type="AlphaFoldDB" id="A0A7W6LCJ0"/>
<dbReference type="RefSeq" id="WP_062554215.1">
    <property type="nucleotide sequence ID" value="NZ_CP049250.1"/>
</dbReference>
<protein>
    <submittedName>
        <fullName evidence="1">Uncharacterized protein</fullName>
    </submittedName>
</protein>
<proteinExistence type="predicted"/>
<reference evidence="1 2" key="1">
    <citation type="submission" date="2020-08" db="EMBL/GenBank/DDBJ databases">
        <title>Genomic Encyclopedia of Type Strains, Phase IV (KMG-IV): sequencing the most valuable type-strain genomes for metagenomic binning, comparative biology and taxonomic classification.</title>
        <authorList>
            <person name="Goeker M."/>
        </authorList>
    </citation>
    <scope>NUCLEOTIDE SEQUENCE [LARGE SCALE GENOMIC DNA]</scope>
    <source>
        <strain evidence="1 2">DSM 29514</strain>
    </source>
</reference>
<evidence type="ECO:0000313" key="2">
    <source>
        <dbReference type="Proteomes" id="UP000519897"/>
    </source>
</evidence>
<keyword evidence="2" id="KW-1185">Reference proteome</keyword>
<dbReference type="Proteomes" id="UP000519897">
    <property type="component" value="Unassembled WGS sequence"/>
</dbReference>
<comment type="caution">
    <text evidence="1">The sequence shown here is derived from an EMBL/GenBank/DDBJ whole genome shotgun (WGS) entry which is preliminary data.</text>
</comment>
<dbReference type="EMBL" id="JACIEC010000001">
    <property type="protein sequence ID" value="MBB4141875.1"/>
    <property type="molecule type" value="Genomic_DNA"/>
</dbReference>
<gene>
    <name evidence="1" type="ORF">GGQ72_000374</name>
</gene>
<accession>A0A7W6LCJ0</accession>
<organism evidence="1 2">
    <name type="scientific">Rhizobium rhizoryzae</name>
    <dbReference type="NCBI Taxonomy" id="451876"/>
    <lineage>
        <taxon>Bacteria</taxon>
        <taxon>Pseudomonadati</taxon>
        <taxon>Pseudomonadota</taxon>
        <taxon>Alphaproteobacteria</taxon>
        <taxon>Hyphomicrobiales</taxon>
        <taxon>Rhizobiaceae</taxon>
        <taxon>Rhizobium/Agrobacterium group</taxon>
        <taxon>Rhizobium</taxon>
    </lineage>
</organism>
<name>A0A7W6LCJ0_9HYPH</name>